<feature type="signal peptide" evidence="2">
    <location>
        <begin position="1"/>
        <end position="17"/>
    </location>
</feature>
<sequence>MKKKYLLLLLLSSIAMIGQDLELKGVIDFTVPEGGSDGKALHLYVINDIADLSLYGIGIANNGGGTDGEEYTFPTISATAGDHIFLPRSITAMTNYLESLTHFDIVIESTIASQNGDDAVELFFNGSVIETFGDIDCQPSSNGTTTTCPNYMYYEDAWAYKDTTTWAFASAQCTDGSTTSRSSSCPYPFLDPNLSTNNIQNSLLSIYPNPITQGKVYINSNIEGVKQLALFDVNGRQVITQKTEANSIDVSQLTKGFYVLQVEFKDRKQTTKLVIN</sequence>
<dbReference type="Pfam" id="PF18962">
    <property type="entry name" value="Por_Secre_tail"/>
    <property type="match status" value="1"/>
</dbReference>
<evidence type="ECO:0000259" key="3">
    <source>
        <dbReference type="Pfam" id="PF18962"/>
    </source>
</evidence>
<keyword evidence="1 2" id="KW-0732">Signal</keyword>
<name>A0A1K2IRP1_9FLAO</name>
<dbReference type="RefSeq" id="WP_084648022.1">
    <property type="nucleotide sequence ID" value="NZ_FPKV01000008.1"/>
</dbReference>
<dbReference type="OrthoDB" id="1056765at2"/>
<dbReference type="InterPro" id="IPR026444">
    <property type="entry name" value="Secre_tail"/>
</dbReference>
<dbReference type="NCBIfam" id="TIGR04183">
    <property type="entry name" value="Por_Secre_tail"/>
    <property type="match status" value="1"/>
</dbReference>
<protein>
    <submittedName>
        <fullName evidence="4">Por secretion system C-terminal sorting domain-containing protein</fullName>
    </submittedName>
</protein>
<feature type="domain" description="Secretion system C-terminal sorting" evidence="3">
    <location>
        <begin position="206"/>
        <end position="275"/>
    </location>
</feature>
<organism evidence="4 5">
    <name type="scientific">Flaviramulus basaltis</name>
    <dbReference type="NCBI Taxonomy" id="369401"/>
    <lineage>
        <taxon>Bacteria</taxon>
        <taxon>Pseudomonadati</taxon>
        <taxon>Bacteroidota</taxon>
        <taxon>Flavobacteriia</taxon>
        <taxon>Flavobacteriales</taxon>
        <taxon>Flavobacteriaceae</taxon>
        <taxon>Flaviramulus</taxon>
    </lineage>
</organism>
<evidence type="ECO:0000313" key="5">
    <source>
        <dbReference type="Proteomes" id="UP000182544"/>
    </source>
</evidence>
<feature type="chain" id="PRO_5012001279" evidence="2">
    <location>
        <begin position="18"/>
        <end position="276"/>
    </location>
</feature>
<gene>
    <name evidence="4" type="ORF">SAMN05428642_1086</name>
</gene>
<dbReference type="STRING" id="369401.SAMN05428642_1086"/>
<evidence type="ECO:0000256" key="1">
    <source>
        <dbReference type="ARBA" id="ARBA00022729"/>
    </source>
</evidence>
<reference evidence="4 5" key="1">
    <citation type="submission" date="2016-10" db="EMBL/GenBank/DDBJ databases">
        <authorList>
            <person name="de Groot N.N."/>
        </authorList>
    </citation>
    <scope>NUCLEOTIDE SEQUENCE [LARGE SCALE GENOMIC DNA]</scope>
    <source>
        <strain evidence="4 5">DSM 18180</strain>
    </source>
</reference>
<dbReference type="AlphaFoldDB" id="A0A1K2IRP1"/>
<evidence type="ECO:0000313" key="4">
    <source>
        <dbReference type="EMBL" id="SFZ95124.1"/>
    </source>
</evidence>
<dbReference type="EMBL" id="FPKV01000008">
    <property type="protein sequence ID" value="SFZ95124.1"/>
    <property type="molecule type" value="Genomic_DNA"/>
</dbReference>
<dbReference type="Proteomes" id="UP000182544">
    <property type="component" value="Unassembled WGS sequence"/>
</dbReference>
<evidence type="ECO:0000256" key="2">
    <source>
        <dbReference type="SAM" id="SignalP"/>
    </source>
</evidence>
<keyword evidence="5" id="KW-1185">Reference proteome</keyword>
<accession>A0A1K2IRP1</accession>
<proteinExistence type="predicted"/>